<reference evidence="1 2" key="1">
    <citation type="submission" date="2017-12" db="EMBL/GenBank/DDBJ databases">
        <title>Genomes of bacteria within cyanobacterial aggregates.</title>
        <authorList>
            <person name="Cai H."/>
        </authorList>
    </citation>
    <scope>NUCLEOTIDE SEQUENCE [LARGE SCALE GENOMIC DNA]</scope>
    <source>
        <strain evidence="1 2">TH16</strain>
        <plasmid evidence="1 2">unnamed1</plasmid>
    </source>
</reference>
<dbReference type="Pfam" id="PF20420">
    <property type="entry name" value="DUF6702"/>
    <property type="match status" value="1"/>
</dbReference>
<gene>
    <name evidence="1" type="ORF">C0V82_21325</name>
</gene>
<name>A0A2K9NK23_9PROT</name>
<evidence type="ECO:0000313" key="1">
    <source>
        <dbReference type="EMBL" id="AUN32966.1"/>
    </source>
</evidence>
<dbReference type="InterPro" id="IPR046525">
    <property type="entry name" value="DUF6702"/>
</dbReference>
<organism evidence="1 2">
    <name type="scientific">Niveispirillum cyanobacteriorum</name>
    <dbReference type="NCBI Taxonomy" id="1612173"/>
    <lineage>
        <taxon>Bacteria</taxon>
        <taxon>Pseudomonadati</taxon>
        <taxon>Pseudomonadota</taxon>
        <taxon>Alphaproteobacteria</taxon>
        <taxon>Rhodospirillales</taxon>
        <taxon>Azospirillaceae</taxon>
        <taxon>Niveispirillum</taxon>
    </lineage>
</organism>
<dbReference type="Proteomes" id="UP000234752">
    <property type="component" value="Plasmid unnamed1"/>
</dbReference>
<proteinExistence type="predicted"/>
<dbReference type="RefSeq" id="WP_102114493.1">
    <property type="nucleotide sequence ID" value="NZ_BMGN01000001.1"/>
</dbReference>
<accession>A0A2K9NK23</accession>
<keyword evidence="1" id="KW-0614">Plasmid</keyword>
<protein>
    <submittedName>
        <fullName evidence="1">Uncharacterized protein</fullName>
    </submittedName>
</protein>
<keyword evidence="2" id="KW-1185">Reference proteome</keyword>
<dbReference type="KEGG" id="ncb:C0V82_21325"/>
<dbReference type="AlphaFoldDB" id="A0A2K9NK23"/>
<sequence length="177" mass="19448">MTSVKRGRRRFLALAGASLLLGVVPLARAHRAKAALTLVRFNRAKGLMEVEHTLHAHDAEMALNQIAKLPTPDLSQLEDRARLSLYVEARFALTPPGGPALVLKLLGAELDGEEVRVYQEMAMTAPPDKLSVRNMILRDVFPVQINQVNFDLYGDPARIRTLTFLGGDGEKDLKLAG</sequence>
<geneLocation type="plasmid" evidence="1 2">
    <name>unnamed1</name>
</geneLocation>
<dbReference type="EMBL" id="CP025613">
    <property type="protein sequence ID" value="AUN32966.1"/>
    <property type="molecule type" value="Genomic_DNA"/>
</dbReference>
<dbReference type="PROSITE" id="PS51318">
    <property type="entry name" value="TAT"/>
    <property type="match status" value="1"/>
</dbReference>
<dbReference type="InterPro" id="IPR006311">
    <property type="entry name" value="TAT_signal"/>
</dbReference>
<dbReference type="OrthoDB" id="5741133at2"/>
<evidence type="ECO:0000313" key="2">
    <source>
        <dbReference type="Proteomes" id="UP000234752"/>
    </source>
</evidence>